<gene>
    <name evidence="2" type="ORF">HDU87_007441</name>
</gene>
<evidence type="ECO:0008006" key="4">
    <source>
        <dbReference type="Google" id="ProtNLM"/>
    </source>
</evidence>
<dbReference type="InterPro" id="IPR011333">
    <property type="entry name" value="SKP1/BTB/POZ_sf"/>
</dbReference>
<dbReference type="EMBL" id="JADGJQ010000007">
    <property type="protein sequence ID" value="KAJ3183019.1"/>
    <property type="molecule type" value="Genomic_DNA"/>
</dbReference>
<evidence type="ECO:0000256" key="1">
    <source>
        <dbReference type="SAM" id="MobiDB-lite"/>
    </source>
</evidence>
<feature type="compositionally biased region" description="Basic and acidic residues" evidence="1">
    <location>
        <begin position="237"/>
        <end position="246"/>
    </location>
</feature>
<dbReference type="AlphaFoldDB" id="A0AAD5XTM1"/>
<reference evidence="2" key="1">
    <citation type="submission" date="2020-05" db="EMBL/GenBank/DDBJ databases">
        <title>Phylogenomic resolution of chytrid fungi.</title>
        <authorList>
            <person name="Stajich J.E."/>
            <person name="Amses K."/>
            <person name="Simmons R."/>
            <person name="Seto K."/>
            <person name="Myers J."/>
            <person name="Bonds A."/>
            <person name="Quandt C.A."/>
            <person name="Barry K."/>
            <person name="Liu P."/>
            <person name="Grigoriev I."/>
            <person name="Longcore J.E."/>
            <person name="James T.Y."/>
        </authorList>
    </citation>
    <scope>NUCLEOTIDE SEQUENCE</scope>
    <source>
        <strain evidence="2">JEL0379</strain>
    </source>
</reference>
<sequence length="262" mass="27917">MQAAIHQPYAAAASAADVANDTAADSIPRSYMIDKLRSLSSTYWGDGFTADCWLLIQGHSPNHPPITLLPAHSPYLVACVPTLRDLLAAAGGPINRALNSPDSPALPLTVRPPCPEAFPELLRWVYMADISHLRKFLKEWRGAAAAILANAAWAGIVDRELRILCEGYMLEEEAKDDAADLAARTKDMEEGSADVDSDNDSSGAAAAPSPSPAMPADPDYGVYDSDEEDASADGDDDGRIATKGEDDWWGILAPRTAADVRG</sequence>
<keyword evidence="3" id="KW-1185">Reference proteome</keyword>
<dbReference type="Proteomes" id="UP001212152">
    <property type="component" value="Unassembled WGS sequence"/>
</dbReference>
<dbReference type="SUPFAM" id="SSF54695">
    <property type="entry name" value="POZ domain"/>
    <property type="match status" value="1"/>
</dbReference>
<organism evidence="2 3">
    <name type="scientific">Geranomyces variabilis</name>
    <dbReference type="NCBI Taxonomy" id="109894"/>
    <lineage>
        <taxon>Eukaryota</taxon>
        <taxon>Fungi</taxon>
        <taxon>Fungi incertae sedis</taxon>
        <taxon>Chytridiomycota</taxon>
        <taxon>Chytridiomycota incertae sedis</taxon>
        <taxon>Chytridiomycetes</taxon>
        <taxon>Spizellomycetales</taxon>
        <taxon>Powellomycetaceae</taxon>
        <taxon>Geranomyces</taxon>
    </lineage>
</organism>
<comment type="caution">
    <text evidence="2">The sequence shown here is derived from an EMBL/GenBank/DDBJ whole genome shotgun (WGS) entry which is preliminary data.</text>
</comment>
<accession>A0AAD5XTM1</accession>
<evidence type="ECO:0000313" key="3">
    <source>
        <dbReference type="Proteomes" id="UP001212152"/>
    </source>
</evidence>
<name>A0AAD5XTM1_9FUNG</name>
<evidence type="ECO:0000313" key="2">
    <source>
        <dbReference type="EMBL" id="KAJ3183019.1"/>
    </source>
</evidence>
<proteinExistence type="predicted"/>
<feature type="region of interest" description="Disordered" evidence="1">
    <location>
        <begin position="185"/>
        <end position="247"/>
    </location>
</feature>
<protein>
    <recommendedName>
        <fullName evidence="4">BTB domain-containing protein</fullName>
    </recommendedName>
</protein>
<feature type="compositionally biased region" description="Acidic residues" evidence="1">
    <location>
        <begin position="224"/>
        <end position="236"/>
    </location>
</feature>
<feature type="compositionally biased region" description="Acidic residues" evidence="1">
    <location>
        <begin position="190"/>
        <end position="199"/>
    </location>
</feature>